<dbReference type="InterPro" id="IPR010921">
    <property type="entry name" value="Trp_repressor/repl_initiator"/>
</dbReference>
<evidence type="ECO:0000256" key="9">
    <source>
        <dbReference type="NCBIfam" id="TIGR00362"/>
    </source>
</evidence>
<protein>
    <recommendedName>
        <fullName evidence="8 9">Chromosomal replication initiator protein DnaA</fullName>
    </recommendedName>
</protein>
<comment type="caution">
    <text evidence="16">The sequence shown here is derived from an EMBL/GenBank/DDBJ whole genome shotgun (WGS) entry which is preliminary data.</text>
</comment>
<evidence type="ECO:0000259" key="15">
    <source>
        <dbReference type="SMART" id="SM00760"/>
    </source>
</evidence>
<dbReference type="SMART" id="SM00760">
    <property type="entry name" value="Bac_DnaA_C"/>
    <property type="match status" value="1"/>
</dbReference>
<dbReference type="InterPro" id="IPR013159">
    <property type="entry name" value="DnaA_C"/>
</dbReference>
<dbReference type="Pfam" id="PF08299">
    <property type="entry name" value="Bac_DnaA_C"/>
    <property type="match status" value="1"/>
</dbReference>
<evidence type="ECO:0000313" key="17">
    <source>
        <dbReference type="Proteomes" id="UP000178377"/>
    </source>
</evidence>
<keyword evidence="7 8" id="KW-0238">DNA-binding</keyword>
<comment type="domain">
    <text evidence="8">Domain I is involved in oligomerization and binding regulators, domain II is flexibile and of varying length in different bacteria, domain III forms the AAA+ region, while domain IV binds dsDNA.</text>
</comment>
<evidence type="ECO:0000259" key="14">
    <source>
        <dbReference type="SMART" id="SM00382"/>
    </source>
</evidence>
<name>A0A1F5PGL1_9BACT</name>
<feature type="region of interest" description="Domain IV, binds dsDNA" evidence="8">
    <location>
        <begin position="337"/>
        <end position="457"/>
    </location>
</feature>
<comment type="similarity">
    <text evidence="1 8 11">Belongs to the DnaA family.</text>
</comment>
<keyword evidence="2 8" id="KW-0963">Cytoplasm</keyword>
<evidence type="ECO:0000256" key="5">
    <source>
        <dbReference type="ARBA" id="ARBA00022840"/>
    </source>
</evidence>
<evidence type="ECO:0000256" key="6">
    <source>
        <dbReference type="ARBA" id="ARBA00023121"/>
    </source>
</evidence>
<dbReference type="GO" id="GO:0006275">
    <property type="term" value="P:regulation of DNA replication"/>
    <property type="evidence" value="ECO:0007669"/>
    <property type="project" value="UniProtKB-UniRule"/>
</dbReference>
<comment type="subunit">
    <text evidence="8">Oligomerizes as a right-handed, spiral filament on DNA at oriC.</text>
</comment>
<dbReference type="HAMAP" id="MF_00377">
    <property type="entry name" value="DnaA_bact"/>
    <property type="match status" value="1"/>
</dbReference>
<dbReference type="GO" id="GO:0005524">
    <property type="term" value="F:ATP binding"/>
    <property type="evidence" value="ECO:0007669"/>
    <property type="project" value="UniProtKB-UniRule"/>
</dbReference>
<accession>A0A1F5PGL1</accession>
<dbReference type="Proteomes" id="UP000178377">
    <property type="component" value="Unassembled WGS sequence"/>
</dbReference>
<evidence type="ECO:0000256" key="4">
    <source>
        <dbReference type="ARBA" id="ARBA00022741"/>
    </source>
</evidence>
<dbReference type="InterPro" id="IPR020591">
    <property type="entry name" value="Chromosome_initiator_DnaA-like"/>
</dbReference>
<feature type="region of interest" description="Domain III, AAA+ region" evidence="8">
    <location>
        <begin position="120"/>
        <end position="336"/>
    </location>
</feature>
<dbReference type="InterPro" id="IPR024633">
    <property type="entry name" value="DnaA_N_dom"/>
</dbReference>
<keyword evidence="6 8" id="KW-0446">Lipid-binding</keyword>
<feature type="binding site" evidence="8">
    <location>
        <position position="167"/>
    </location>
    <ligand>
        <name>ATP</name>
        <dbReference type="ChEBI" id="CHEBI:30616"/>
    </ligand>
</feature>
<dbReference type="PANTHER" id="PTHR30050">
    <property type="entry name" value="CHROMOSOMAL REPLICATION INITIATOR PROTEIN DNAA"/>
    <property type="match status" value="1"/>
</dbReference>
<dbReference type="PRINTS" id="PR00051">
    <property type="entry name" value="DNAA"/>
</dbReference>
<feature type="binding site" evidence="8">
    <location>
        <position position="168"/>
    </location>
    <ligand>
        <name>ATP</name>
        <dbReference type="ChEBI" id="CHEBI:30616"/>
    </ligand>
</feature>
<dbReference type="NCBIfam" id="TIGR00362">
    <property type="entry name" value="DnaA"/>
    <property type="match status" value="1"/>
</dbReference>
<evidence type="ECO:0000256" key="2">
    <source>
        <dbReference type="ARBA" id="ARBA00022490"/>
    </source>
</evidence>
<dbReference type="InterPro" id="IPR038454">
    <property type="entry name" value="DnaA_N_sf"/>
</dbReference>
<dbReference type="GO" id="GO:0003688">
    <property type="term" value="F:DNA replication origin binding"/>
    <property type="evidence" value="ECO:0007669"/>
    <property type="project" value="UniProtKB-UniRule"/>
</dbReference>
<evidence type="ECO:0000313" key="16">
    <source>
        <dbReference type="EMBL" id="OGE88934.1"/>
    </source>
</evidence>
<reference evidence="16 17" key="1">
    <citation type="journal article" date="2016" name="Nat. Commun.">
        <title>Thousands of microbial genomes shed light on interconnected biogeochemical processes in an aquifer system.</title>
        <authorList>
            <person name="Anantharaman K."/>
            <person name="Brown C.T."/>
            <person name="Hug L.A."/>
            <person name="Sharon I."/>
            <person name="Castelle C.J."/>
            <person name="Probst A.J."/>
            <person name="Thomas B.C."/>
            <person name="Singh A."/>
            <person name="Wilkins M.J."/>
            <person name="Karaoz U."/>
            <person name="Brodie E.L."/>
            <person name="Williams K.H."/>
            <person name="Hubbard S.S."/>
            <person name="Banfield J.F."/>
        </authorList>
    </citation>
    <scope>NUCLEOTIDE SEQUENCE [LARGE SCALE GENOMIC DNA]</scope>
</reference>
<dbReference type="GO" id="GO:0005737">
    <property type="term" value="C:cytoplasm"/>
    <property type="evidence" value="ECO:0007669"/>
    <property type="project" value="UniProtKB-SubCell"/>
</dbReference>
<dbReference type="Gene3D" id="1.10.8.60">
    <property type="match status" value="1"/>
</dbReference>
<evidence type="ECO:0000256" key="8">
    <source>
        <dbReference type="HAMAP-Rule" id="MF_00377"/>
    </source>
</evidence>
<dbReference type="GO" id="GO:0006270">
    <property type="term" value="P:DNA replication initiation"/>
    <property type="evidence" value="ECO:0007669"/>
    <property type="project" value="UniProtKB-UniRule"/>
</dbReference>
<dbReference type="Pfam" id="PF11638">
    <property type="entry name" value="DnaA_N"/>
    <property type="match status" value="1"/>
</dbReference>
<feature type="domain" description="Chromosomal replication initiator DnaA C-terminal" evidence="15">
    <location>
        <begin position="365"/>
        <end position="434"/>
    </location>
</feature>
<dbReference type="GO" id="GO:0008289">
    <property type="term" value="F:lipid binding"/>
    <property type="evidence" value="ECO:0007669"/>
    <property type="project" value="UniProtKB-KW"/>
</dbReference>
<dbReference type="InterPro" id="IPR027417">
    <property type="entry name" value="P-loop_NTPase"/>
</dbReference>
<dbReference type="InterPro" id="IPR018312">
    <property type="entry name" value="Chromosome_initiator_DnaA_CS"/>
</dbReference>
<dbReference type="AlphaFoldDB" id="A0A1F5PGL1"/>
<evidence type="ECO:0000256" key="3">
    <source>
        <dbReference type="ARBA" id="ARBA00022705"/>
    </source>
</evidence>
<gene>
    <name evidence="8" type="primary">dnaA</name>
    <name evidence="16" type="ORF">A2722_04265</name>
</gene>
<comment type="subcellular location">
    <subcellularLocation>
        <location evidence="8">Cytoplasm</location>
    </subcellularLocation>
</comment>
<dbReference type="PROSITE" id="PS01008">
    <property type="entry name" value="DNAA"/>
    <property type="match status" value="1"/>
</dbReference>
<evidence type="ECO:0000256" key="1">
    <source>
        <dbReference type="ARBA" id="ARBA00006583"/>
    </source>
</evidence>
<proteinExistence type="inferred from homology"/>
<dbReference type="STRING" id="1817828.A2722_04265"/>
<comment type="caution">
    <text evidence="8">Lacks conserved residue(s) required for the propagation of feature annotation.</text>
</comment>
<dbReference type="InterPro" id="IPR013317">
    <property type="entry name" value="DnaA_dom"/>
</dbReference>
<dbReference type="InterPro" id="IPR001957">
    <property type="entry name" value="Chromosome_initiator_DnaA"/>
</dbReference>
<dbReference type="InterPro" id="IPR003593">
    <property type="entry name" value="AAA+_ATPase"/>
</dbReference>
<dbReference type="GO" id="GO:0005886">
    <property type="term" value="C:plasma membrane"/>
    <property type="evidence" value="ECO:0007669"/>
    <property type="project" value="TreeGrafter"/>
</dbReference>
<feature type="binding site" evidence="8">
    <location>
        <position position="166"/>
    </location>
    <ligand>
        <name>ATP</name>
        <dbReference type="ChEBI" id="CHEBI:30616"/>
    </ligand>
</feature>
<keyword evidence="12" id="KW-0175">Coiled coil</keyword>
<feature type="region of interest" description="Disordered" evidence="13">
    <location>
        <begin position="87"/>
        <end position="118"/>
    </location>
</feature>
<evidence type="ECO:0000256" key="11">
    <source>
        <dbReference type="RuleBase" id="RU004227"/>
    </source>
</evidence>
<feature type="compositionally biased region" description="Polar residues" evidence="13">
    <location>
        <begin position="87"/>
        <end position="103"/>
    </location>
</feature>
<feature type="region of interest" description="Domain I, interacts with DnaA modulators" evidence="8">
    <location>
        <begin position="1"/>
        <end position="96"/>
    </location>
</feature>
<feature type="domain" description="AAA+ ATPase" evidence="14">
    <location>
        <begin position="153"/>
        <end position="285"/>
    </location>
</feature>
<keyword evidence="5 8" id="KW-0067">ATP-binding</keyword>
<sequence length="457" mass="51622">MTNEQFWQAVLGNLELSLSKPNFTTWFKSTSVLNNSGKGVTIGVPNEFTKAWLQNKYHQNILQAIRAVNPDIREVKYEISSSVTLKFSPQPQTEQAQANNNPGQGPAHQPQATTTYGGSQLNPKYKFETFIVGTKNELAHAASAAVAERPGVAYNPLFIYGGVGLGKTHLVQAVGHKILSQWPTHKVLYVSSERFTNDFIMAVKDGRAYDFKNRYRNVDALLIDDIQLLAGKEQTQEEFFHTFNALYNTNKQIIITADRSPKEIPSIEERLVSRFEGGMVADVQPPDYETRLAILRAKIREKNYEVDPEILNFIATNIESNIRELEGALNRLIVYCQINNTRPSLEKVKGILATIIAQPKKRGLTAKKIMDTVAIFYSVTMDDLTRQSRKKEYVKPRQIAMYLIRKELETSLPSIGEFFGGRDHTTVIHAIEKVDKLVKENDNLKQELSLIMDKACV</sequence>
<dbReference type="Pfam" id="PF00308">
    <property type="entry name" value="Bac_DnaA"/>
    <property type="match status" value="1"/>
</dbReference>
<dbReference type="SMART" id="SM00382">
    <property type="entry name" value="AAA"/>
    <property type="match status" value="1"/>
</dbReference>
<keyword evidence="4 8" id="KW-0547">Nucleotide-binding</keyword>
<evidence type="ECO:0000256" key="10">
    <source>
        <dbReference type="RuleBase" id="RU000577"/>
    </source>
</evidence>
<evidence type="ECO:0000256" key="13">
    <source>
        <dbReference type="SAM" id="MobiDB-lite"/>
    </source>
</evidence>
<dbReference type="PANTHER" id="PTHR30050:SF2">
    <property type="entry name" value="CHROMOSOMAL REPLICATION INITIATOR PROTEIN DNAA"/>
    <property type="match status" value="1"/>
</dbReference>
<feature type="binding site" evidence="8">
    <location>
        <position position="164"/>
    </location>
    <ligand>
        <name>ATP</name>
        <dbReference type="ChEBI" id="CHEBI:30616"/>
    </ligand>
</feature>
<dbReference type="Gene3D" id="3.30.300.180">
    <property type="match status" value="1"/>
</dbReference>
<dbReference type="SUPFAM" id="SSF52540">
    <property type="entry name" value="P-loop containing nucleoside triphosphate hydrolases"/>
    <property type="match status" value="1"/>
</dbReference>
<evidence type="ECO:0000256" key="12">
    <source>
        <dbReference type="SAM" id="Coils"/>
    </source>
</evidence>
<dbReference type="SUPFAM" id="SSF48295">
    <property type="entry name" value="TrpR-like"/>
    <property type="match status" value="1"/>
</dbReference>
<dbReference type="FunFam" id="3.40.50.300:FF:000668">
    <property type="entry name" value="Chromosomal replication initiator protein DnaA"/>
    <property type="match status" value="1"/>
</dbReference>
<feature type="coiled-coil region" evidence="12">
    <location>
        <begin position="427"/>
        <end position="454"/>
    </location>
</feature>
<dbReference type="CDD" id="cd06571">
    <property type="entry name" value="Bac_DnaA_C"/>
    <property type="match status" value="1"/>
</dbReference>
<dbReference type="EMBL" id="MFEO01000027">
    <property type="protein sequence ID" value="OGE88934.1"/>
    <property type="molecule type" value="Genomic_DNA"/>
</dbReference>
<dbReference type="Gene3D" id="3.40.50.300">
    <property type="entry name" value="P-loop containing nucleotide triphosphate hydrolases"/>
    <property type="match status" value="1"/>
</dbReference>
<keyword evidence="3 8" id="KW-0235">DNA replication</keyword>
<dbReference type="CDD" id="cd00009">
    <property type="entry name" value="AAA"/>
    <property type="match status" value="1"/>
</dbReference>
<dbReference type="Gene3D" id="1.10.1750.10">
    <property type="match status" value="1"/>
</dbReference>
<organism evidence="16 17">
    <name type="scientific">Candidatus Doudnabacteria bacterium RIFCSPHIGHO2_01_FULL_50_11</name>
    <dbReference type="NCBI Taxonomy" id="1817828"/>
    <lineage>
        <taxon>Bacteria</taxon>
        <taxon>Candidatus Doudnaibacteriota</taxon>
    </lineage>
</organism>
<evidence type="ECO:0000256" key="7">
    <source>
        <dbReference type="ARBA" id="ARBA00023125"/>
    </source>
</evidence>
<comment type="function">
    <text evidence="8 10">Plays an essential role in the initiation and regulation of chromosomal replication. ATP-DnaA binds to the origin of replication (oriC) to initiate formation of the DNA replication initiation complex once per cell cycle. Binds the DnaA box (a 9 base pair repeat at the origin) and separates the double-stranded (ds)DNA. Forms a right-handed helical filament on oriC DNA; dsDNA binds to the exterior of the filament while single-stranded (ss)DNA is stabiized in the filament's interior. The ATP-DnaA-oriC complex binds and stabilizes one strand of the AT-rich DNA unwinding element (DUE), permitting loading of DNA polymerase. After initiation quickly degrades to an ADP-DnaA complex that is not apt for DNA replication. Binds acidic phospholipids.</text>
</comment>